<dbReference type="Proteomes" id="UP000093894">
    <property type="component" value="Unassembled WGS sequence"/>
</dbReference>
<feature type="signal peptide" evidence="1">
    <location>
        <begin position="1"/>
        <end position="25"/>
    </location>
</feature>
<keyword evidence="1" id="KW-0732">Signal</keyword>
<reference evidence="2 3" key="1">
    <citation type="submission" date="2016-06" db="EMBL/GenBank/DDBJ databases">
        <authorList>
            <person name="Sutton G."/>
            <person name="Brinkac L."/>
            <person name="Sanka R."/>
            <person name="Adams M."/>
            <person name="Lau E."/>
            <person name="Garcia-Basteiro A."/>
            <person name="Lopez-Varela E."/>
            <person name="Palencia S."/>
        </authorList>
    </citation>
    <scope>NUCLEOTIDE SEQUENCE [LARGE SCALE GENOMIC DNA]</scope>
    <source>
        <strain evidence="2 3">1164983.0</strain>
    </source>
</reference>
<evidence type="ECO:0000313" key="3">
    <source>
        <dbReference type="Proteomes" id="UP000093894"/>
    </source>
</evidence>
<dbReference type="AlphaFoldDB" id="A0A853M525"/>
<dbReference type="RefSeq" id="WP_065054979.1">
    <property type="nucleotide sequence ID" value="NZ_LZKW01000234.1"/>
</dbReference>
<evidence type="ECO:0000313" key="2">
    <source>
        <dbReference type="EMBL" id="OBJ63310.1"/>
    </source>
</evidence>
<gene>
    <name evidence="2" type="ORF">A5628_02555</name>
</gene>
<evidence type="ECO:0000256" key="1">
    <source>
        <dbReference type="SAM" id="SignalP"/>
    </source>
</evidence>
<dbReference type="EMBL" id="LZLG01000024">
    <property type="protein sequence ID" value="OBJ63310.1"/>
    <property type="molecule type" value="Genomic_DNA"/>
</dbReference>
<accession>A0A853M525</accession>
<proteinExistence type="predicted"/>
<evidence type="ECO:0008006" key="4">
    <source>
        <dbReference type="Google" id="ProtNLM"/>
    </source>
</evidence>
<organism evidence="2 3">
    <name type="scientific">Mycobacterium colombiense</name>
    <dbReference type="NCBI Taxonomy" id="339268"/>
    <lineage>
        <taxon>Bacteria</taxon>
        <taxon>Bacillati</taxon>
        <taxon>Actinomycetota</taxon>
        <taxon>Actinomycetes</taxon>
        <taxon>Mycobacteriales</taxon>
        <taxon>Mycobacteriaceae</taxon>
        <taxon>Mycobacterium</taxon>
        <taxon>Mycobacterium avium complex (MAC)</taxon>
    </lineage>
</organism>
<comment type="caution">
    <text evidence="2">The sequence shown here is derived from an EMBL/GenBank/DDBJ whole genome shotgun (WGS) entry which is preliminary data.</text>
</comment>
<name>A0A853M525_9MYCO</name>
<sequence length="170" mass="18012">MRLTSLMSPALALALAAGTALPTAAASGDDWGLNGTYAATSNGDWAKTNDIYHNEATVRSKWTISTTCSTPLECTGRVTSDLGWSADVGLHGSEYVVKRDVPNWEPCPNGASRTGHQIYRFYPVDERGWLATDSTSTVLAGVDQTTGDSGACGINKALVISLPFRLDKVS</sequence>
<feature type="chain" id="PRO_5038635649" description="Secreted protein" evidence="1">
    <location>
        <begin position="26"/>
        <end position="170"/>
    </location>
</feature>
<protein>
    <recommendedName>
        <fullName evidence="4">Secreted protein</fullName>
    </recommendedName>
</protein>